<evidence type="ECO:0000313" key="2">
    <source>
        <dbReference type="EMBL" id="KAF0848381.1"/>
    </source>
</evidence>
<gene>
    <name evidence="2" type="ORF">FNL39_102529</name>
</gene>
<protein>
    <submittedName>
        <fullName evidence="2">Uncharacterized protein</fullName>
    </submittedName>
</protein>
<evidence type="ECO:0000256" key="1">
    <source>
        <dbReference type="SAM" id="MobiDB-lite"/>
    </source>
</evidence>
<dbReference type="RefSeq" id="WP_157101942.1">
    <property type="nucleotide sequence ID" value="NZ_VMSD01000002.1"/>
</dbReference>
<keyword evidence="3" id="KW-1185">Reference proteome</keyword>
<reference evidence="2 3" key="1">
    <citation type="submission" date="2019-07" db="EMBL/GenBank/DDBJ databases">
        <title>Genomic Encyclopedia of Type Strains, Phase IV (KMG-IV): sequencing the most valuable type-strain genomes for metagenomic binning, comparative biology and taxonomic classification.</title>
        <authorList>
            <person name="Goeker M."/>
        </authorList>
    </citation>
    <scope>NUCLEOTIDE SEQUENCE [LARGE SCALE GENOMIC DNA]</scope>
    <source>
        <strain evidence="2 3">DSM 44831</strain>
    </source>
</reference>
<feature type="region of interest" description="Disordered" evidence="1">
    <location>
        <begin position="1"/>
        <end position="25"/>
    </location>
</feature>
<comment type="caution">
    <text evidence="2">The sequence shown here is derived from an EMBL/GenBank/DDBJ whole genome shotgun (WGS) entry which is preliminary data.</text>
</comment>
<evidence type="ECO:0000313" key="3">
    <source>
        <dbReference type="Proteomes" id="UP000798951"/>
    </source>
</evidence>
<proteinExistence type="predicted"/>
<organism evidence="2 3">
    <name type="scientific">Nocardia caishijiensis</name>
    <dbReference type="NCBI Taxonomy" id="184756"/>
    <lineage>
        <taxon>Bacteria</taxon>
        <taxon>Bacillati</taxon>
        <taxon>Actinomycetota</taxon>
        <taxon>Actinomycetes</taxon>
        <taxon>Mycobacteriales</taxon>
        <taxon>Nocardiaceae</taxon>
        <taxon>Nocardia</taxon>
    </lineage>
</organism>
<dbReference type="EMBL" id="VMSD01000002">
    <property type="protein sequence ID" value="KAF0848381.1"/>
    <property type="molecule type" value="Genomic_DNA"/>
</dbReference>
<sequence>MANSADRQPTAPEAKAQAPTHRPQVGGFLLGKLLLTQALPRPRPA</sequence>
<accession>A0ABQ6YSD3</accession>
<dbReference type="Proteomes" id="UP000798951">
    <property type="component" value="Unassembled WGS sequence"/>
</dbReference>
<name>A0ABQ6YSD3_9NOCA</name>